<reference evidence="3" key="2">
    <citation type="journal article" date="2017" name="Genome Announc.">
        <title>Draft genome sequence of Paludibacter jiangxiensis NM7(T), a propionate-producing fermentative bacterium.</title>
        <authorList>
            <person name="Qiu Y.-L."/>
            <person name="Tourlousse D.M."/>
            <person name="Matsuura N."/>
            <person name="Ohashi A."/>
            <person name="Sekiguchi Y."/>
        </authorList>
    </citation>
    <scope>NUCLEOTIDE SEQUENCE [LARGE SCALE GENOMIC DNA]</scope>
    <source>
        <strain evidence="3">NM7</strain>
    </source>
</reference>
<dbReference type="OrthoDB" id="1123245at2"/>
<dbReference type="STRING" id="681398.PJIAN_4339"/>
<reference evidence="3" key="1">
    <citation type="submission" date="2016-04" db="EMBL/GenBank/DDBJ databases">
        <title>Draft genome sequence of Paludibacter jiangxiensis strain NM7.</title>
        <authorList>
            <person name="Qiu Y."/>
            <person name="Matsuura N."/>
            <person name="Ohashi A."/>
            <person name="Tourlousse M.D."/>
            <person name="Sekiguchi Y."/>
        </authorList>
    </citation>
    <scope>NUCLEOTIDE SEQUENCE [LARGE SCALE GENOMIC DNA]</scope>
    <source>
        <strain evidence="3">NM7</strain>
    </source>
</reference>
<dbReference type="Proteomes" id="UP000076586">
    <property type="component" value="Unassembled WGS sequence"/>
</dbReference>
<keyword evidence="3" id="KW-1185">Reference proteome</keyword>
<dbReference type="Pfam" id="PF13585">
    <property type="entry name" value="CHU_C"/>
    <property type="match status" value="1"/>
</dbReference>
<dbReference type="InterPro" id="IPR026341">
    <property type="entry name" value="T9SS_type_B"/>
</dbReference>
<gene>
    <name evidence="2" type="ORF">PJIAN_4339</name>
</gene>
<proteinExistence type="predicted"/>
<evidence type="ECO:0000259" key="1">
    <source>
        <dbReference type="Pfam" id="PF24346"/>
    </source>
</evidence>
<organism evidence="2 3">
    <name type="scientific">Paludibacter jiangxiensis</name>
    <dbReference type="NCBI Taxonomy" id="681398"/>
    <lineage>
        <taxon>Bacteria</taxon>
        <taxon>Pseudomonadati</taxon>
        <taxon>Bacteroidota</taxon>
        <taxon>Bacteroidia</taxon>
        <taxon>Bacteroidales</taxon>
        <taxon>Paludibacteraceae</taxon>
        <taxon>Paludibacter</taxon>
    </lineage>
</organism>
<accession>A0A161LG64</accession>
<dbReference type="EMBL" id="BDCR01000004">
    <property type="protein sequence ID" value="GAT63797.1"/>
    <property type="molecule type" value="Genomic_DNA"/>
</dbReference>
<comment type="caution">
    <text evidence="2">The sequence shown here is derived from an EMBL/GenBank/DDBJ whole genome shotgun (WGS) entry which is preliminary data.</text>
</comment>
<dbReference type="AlphaFoldDB" id="A0A161LG64"/>
<dbReference type="NCBIfam" id="TIGR01451">
    <property type="entry name" value="B_ant_repeat"/>
    <property type="match status" value="1"/>
</dbReference>
<dbReference type="InterPro" id="IPR047589">
    <property type="entry name" value="DUF11_rpt"/>
</dbReference>
<evidence type="ECO:0000313" key="3">
    <source>
        <dbReference type="Proteomes" id="UP000076586"/>
    </source>
</evidence>
<feature type="domain" description="DUF7507" evidence="1">
    <location>
        <begin position="375"/>
        <end position="478"/>
    </location>
</feature>
<evidence type="ECO:0000313" key="2">
    <source>
        <dbReference type="EMBL" id="GAT63797.1"/>
    </source>
</evidence>
<sequence>MINCLYINQDHRILHISFCYLKDYFNQKKRKVIILFLLLFFCIFTSHAQTTGSIYIDDTYTVAAGSTTQWYGNVVLGPNARVYIEDGEKLLFYGDTLKIFPGARIYGSNTAWTIQNHGTGTGTFVFKQPNPNTGTITQQILDGGNGGNPANSLQNTITSMEINNPKGVLLLNTDARVGTSITFTTGHLFLNTRDMVLTSIANLLGYDADKYVVTASSGHLVKENYTGAFIFPVGYAVNDYTPATVSPATANTMHVNVNSYAASAPDESDLAGIARTWNIYGNTTASATISLQHNSKTNMLGFSSAANYITRYGKAPNNTGYYPSTDDWQFNYQESSLVGSVPGSEVLSLKFDSLATLSTQREANYTKASNNNKGAIALLKQAKVVDANHNGIEGDAGDQVHYTFTIANTGKYKLTNIHIVDPKVAVVGTPIDSLAPGATDYTTFTADYKITKADVDTGYVVNLAQVAAIDIFGKLVTDYSDPKSLTEDKPTIIYTADSNQQVLSVTKTATTPKFDGKTKFSWKYTITLKNTMPVSSKDTLANIQVNDDLTKVFTHGETFEVQSVVASGALVANSLYDGNSDIATLLASKCRLAPQQTDSIVISLRIDSHWYSGKVYNQATTEGSSKLMGNITDVLSNDPHNTEDGFVAPKPTITNVPVAALIIPDGFSPNNDTFNDTFEIIHAPHLRLKFEVFNRNGDLVYKSNDYKNEWDGKGTGNFLGKNLPDGTYYYILETTDTKTNAVEHYTGYLTLRR</sequence>
<dbReference type="Pfam" id="PF24346">
    <property type="entry name" value="DUF7507"/>
    <property type="match status" value="1"/>
</dbReference>
<name>A0A161LG64_9BACT</name>
<dbReference type="InterPro" id="IPR055354">
    <property type="entry name" value="DUF7507"/>
</dbReference>
<protein>
    <submittedName>
        <fullName evidence="2">Conserved repeat domain-containing protein</fullName>
    </submittedName>
</protein>
<dbReference type="NCBIfam" id="TIGR04131">
    <property type="entry name" value="Bac_Flav_CTERM"/>
    <property type="match status" value="1"/>
</dbReference>